<comment type="caution">
    <text evidence="2">The sequence shown here is derived from an EMBL/GenBank/DDBJ whole genome shotgun (WGS) entry which is preliminary data.</text>
</comment>
<protein>
    <submittedName>
        <fullName evidence="2">Uncharacterized protein</fullName>
    </submittedName>
</protein>
<keyword evidence="1" id="KW-1133">Transmembrane helix</keyword>
<sequence>MQADMEFPHQFPLFSSTKQVSPLMLGAVAGVAESFLAAGVLAQVRLLSGVAPQVDLQVLQT</sequence>
<dbReference type="EMBL" id="SRLO01000178">
    <property type="protein sequence ID" value="TNN69209.1"/>
    <property type="molecule type" value="Genomic_DNA"/>
</dbReference>
<dbReference type="Proteomes" id="UP000314294">
    <property type="component" value="Unassembled WGS sequence"/>
</dbReference>
<gene>
    <name evidence="2" type="ORF">EYF80_020526</name>
</gene>
<reference evidence="2 3" key="1">
    <citation type="submission" date="2019-03" db="EMBL/GenBank/DDBJ databases">
        <title>First draft genome of Liparis tanakae, snailfish: a comprehensive survey of snailfish specific genes.</title>
        <authorList>
            <person name="Kim W."/>
            <person name="Song I."/>
            <person name="Jeong J.-H."/>
            <person name="Kim D."/>
            <person name="Kim S."/>
            <person name="Ryu S."/>
            <person name="Song J.Y."/>
            <person name="Lee S.K."/>
        </authorList>
    </citation>
    <scope>NUCLEOTIDE SEQUENCE [LARGE SCALE GENOMIC DNA]</scope>
    <source>
        <tissue evidence="2">Muscle</tissue>
    </source>
</reference>
<evidence type="ECO:0000313" key="3">
    <source>
        <dbReference type="Proteomes" id="UP000314294"/>
    </source>
</evidence>
<keyword evidence="1" id="KW-0472">Membrane</keyword>
<name>A0A4Z2HTR5_9TELE</name>
<feature type="transmembrane region" description="Helical" evidence="1">
    <location>
        <begin position="20"/>
        <end position="42"/>
    </location>
</feature>
<organism evidence="2 3">
    <name type="scientific">Liparis tanakae</name>
    <name type="common">Tanaka's snailfish</name>
    <dbReference type="NCBI Taxonomy" id="230148"/>
    <lineage>
        <taxon>Eukaryota</taxon>
        <taxon>Metazoa</taxon>
        <taxon>Chordata</taxon>
        <taxon>Craniata</taxon>
        <taxon>Vertebrata</taxon>
        <taxon>Euteleostomi</taxon>
        <taxon>Actinopterygii</taxon>
        <taxon>Neopterygii</taxon>
        <taxon>Teleostei</taxon>
        <taxon>Neoteleostei</taxon>
        <taxon>Acanthomorphata</taxon>
        <taxon>Eupercaria</taxon>
        <taxon>Perciformes</taxon>
        <taxon>Cottioidei</taxon>
        <taxon>Cottales</taxon>
        <taxon>Liparidae</taxon>
        <taxon>Liparis</taxon>
    </lineage>
</organism>
<proteinExistence type="predicted"/>
<evidence type="ECO:0000256" key="1">
    <source>
        <dbReference type="SAM" id="Phobius"/>
    </source>
</evidence>
<keyword evidence="1" id="KW-0812">Transmembrane</keyword>
<dbReference type="AlphaFoldDB" id="A0A4Z2HTR5"/>
<accession>A0A4Z2HTR5</accession>
<evidence type="ECO:0000313" key="2">
    <source>
        <dbReference type="EMBL" id="TNN69209.1"/>
    </source>
</evidence>
<keyword evidence="3" id="KW-1185">Reference proteome</keyword>